<evidence type="ECO:0000259" key="3">
    <source>
        <dbReference type="PROSITE" id="PS50113"/>
    </source>
</evidence>
<dbReference type="Pfam" id="PF08447">
    <property type="entry name" value="PAS_3"/>
    <property type="match status" value="1"/>
</dbReference>
<reference evidence="5 6" key="1">
    <citation type="submission" date="2019-03" db="EMBL/GenBank/DDBJ databases">
        <title>Genomic Encyclopedia of Type Strains, Phase IV (KMG-IV): sequencing the most valuable type-strain genomes for metagenomic binning, comparative biology and taxonomic classification.</title>
        <authorList>
            <person name="Goeker M."/>
        </authorList>
    </citation>
    <scope>NUCLEOTIDE SEQUENCE [LARGE SCALE GENOMIC DNA]</scope>
    <source>
        <strain evidence="5 6">DSM 46770</strain>
    </source>
</reference>
<comment type="caution">
    <text evidence="5">The sequence shown here is derived from an EMBL/GenBank/DDBJ whole genome shotgun (WGS) entry which is preliminary data.</text>
</comment>
<evidence type="ECO:0000256" key="1">
    <source>
        <dbReference type="ARBA" id="ARBA00022801"/>
    </source>
</evidence>
<evidence type="ECO:0000313" key="5">
    <source>
        <dbReference type="EMBL" id="TDQ50253.1"/>
    </source>
</evidence>
<dbReference type="SMART" id="SM01012">
    <property type="entry name" value="ANTAR"/>
    <property type="match status" value="1"/>
</dbReference>
<dbReference type="Gene3D" id="3.30.450.20">
    <property type="entry name" value="PAS domain"/>
    <property type="match status" value="1"/>
</dbReference>
<dbReference type="InterPro" id="IPR005561">
    <property type="entry name" value="ANTAR"/>
</dbReference>
<feature type="domain" description="PAC" evidence="3">
    <location>
        <begin position="482"/>
        <end position="534"/>
    </location>
</feature>
<proteinExistence type="predicted"/>
<dbReference type="InterPro" id="IPR036388">
    <property type="entry name" value="WH-like_DNA-bd_sf"/>
</dbReference>
<dbReference type="InterPro" id="IPR001932">
    <property type="entry name" value="PPM-type_phosphatase-like_dom"/>
</dbReference>
<dbReference type="Gene3D" id="2.10.70.100">
    <property type="match status" value="1"/>
</dbReference>
<dbReference type="GO" id="GO:0003723">
    <property type="term" value="F:RNA binding"/>
    <property type="evidence" value="ECO:0007669"/>
    <property type="project" value="InterPro"/>
</dbReference>
<dbReference type="SMART" id="SM00331">
    <property type="entry name" value="PP2C_SIG"/>
    <property type="match status" value="1"/>
</dbReference>
<dbReference type="EMBL" id="SNYN01000013">
    <property type="protein sequence ID" value="TDQ50253.1"/>
    <property type="molecule type" value="Genomic_DNA"/>
</dbReference>
<dbReference type="InterPro" id="IPR000700">
    <property type="entry name" value="PAS-assoc_C"/>
</dbReference>
<sequence>MEIPQSPNAEGPVRGDTERLASVVDRLHRRLRAEAADRDARAVVELAKGVLMERLRCGPAAAARQLEQLAGAARSSVPELAADIVDRTADDLISRSSRHPGTVNGAAGPSDAVRLRTAESGLLAASDAHAAARSLLANALAPLGATALAVWELTRDDCLTLAGHAGVSPAEAARWRHVPPGLPTLARRALRERRPVWSTPSDPDSAPSFRAPGGSGGRCVLPAEANGRVLGVLEVCWEPAPDALPPRTHRQLPALAELCAHTLGGAAARGADPAGLPDGAAAPLTDLADSLLDPAMVLRPRRAGDGRITDFRIEHVNGRFTDLAGRPATALTGTLLLESYPMAGTEAGLFERIEHVHATGAAFHTDSMELATLVDGIPVSATAAVGVGRHGDLLLLTWRVHEEAERLTTLLQHAQRLGRIGGFEEDLTTGDVVWNIQLFDLYGMPPGARPIPLDRLAAHVHPDDAAAVRGFARTVLHHRRPASTAFRLRRPDGVVRHIRVVAEPVVDPAARLVAVRGAYQDVSAQHWTELALAVTRDRLADSEQRADEGDRLALRLQQAIMPEAPPPVGASGLGVAVRYRPAEKEHLVGGDWYDTVVLPGGRVLLVVGDVAGHGIEAATGMVALRNALRGLATTGAGPGRLLSWLNTVATHLTDRVTATAVCGVYDPGSRTLRWARAGHLPPVLVRGGSAVTLPLLEGILLGAAPDAEYEEESRTLEPGDVLLMYTDGLIERRDRSLEQSLDGLLAIARYPVGHLEERLDHLLTHSSSDTDDDTCLIGVQVN</sequence>
<dbReference type="InterPro" id="IPR035965">
    <property type="entry name" value="PAS-like_dom_sf"/>
</dbReference>
<dbReference type="PROSITE" id="PS50921">
    <property type="entry name" value="ANTAR"/>
    <property type="match status" value="1"/>
</dbReference>
<dbReference type="Pfam" id="PF13185">
    <property type="entry name" value="GAF_2"/>
    <property type="match status" value="1"/>
</dbReference>
<dbReference type="InterPro" id="IPR003018">
    <property type="entry name" value="GAF"/>
</dbReference>
<protein>
    <submittedName>
        <fullName evidence="5">Serine phosphatase RsbU (Regulator of sigma subunit)</fullName>
    </submittedName>
</protein>
<dbReference type="Proteomes" id="UP000295281">
    <property type="component" value="Unassembled WGS sequence"/>
</dbReference>
<accession>A0A4R6UWI3</accession>
<feature type="region of interest" description="Disordered" evidence="2">
    <location>
        <begin position="194"/>
        <end position="215"/>
    </location>
</feature>
<keyword evidence="1" id="KW-0378">Hydrolase</keyword>
<dbReference type="CDD" id="cd00130">
    <property type="entry name" value="PAS"/>
    <property type="match status" value="1"/>
</dbReference>
<feature type="domain" description="ANTAR" evidence="4">
    <location>
        <begin position="24"/>
        <end position="85"/>
    </location>
</feature>
<dbReference type="SUPFAM" id="SSF55781">
    <property type="entry name" value="GAF domain-like"/>
    <property type="match status" value="1"/>
</dbReference>
<evidence type="ECO:0000313" key="6">
    <source>
        <dbReference type="Proteomes" id="UP000295281"/>
    </source>
</evidence>
<dbReference type="Gene3D" id="3.60.40.10">
    <property type="entry name" value="PPM-type phosphatase domain"/>
    <property type="match status" value="1"/>
</dbReference>
<name>A0A4R6UWI3_9ACTN</name>
<dbReference type="InterPro" id="IPR000014">
    <property type="entry name" value="PAS"/>
</dbReference>
<dbReference type="PANTHER" id="PTHR43156">
    <property type="entry name" value="STAGE II SPORULATION PROTEIN E-RELATED"/>
    <property type="match status" value="1"/>
</dbReference>
<dbReference type="PANTHER" id="PTHR43156:SF2">
    <property type="entry name" value="STAGE II SPORULATION PROTEIN E"/>
    <property type="match status" value="1"/>
</dbReference>
<gene>
    <name evidence="5" type="ORF">EV190_11322</name>
</gene>
<dbReference type="Gene3D" id="1.10.10.10">
    <property type="entry name" value="Winged helix-like DNA-binding domain superfamily/Winged helix DNA-binding domain"/>
    <property type="match status" value="1"/>
</dbReference>
<evidence type="ECO:0000256" key="2">
    <source>
        <dbReference type="SAM" id="MobiDB-lite"/>
    </source>
</evidence>
<dbReference type="GO" id="GO:0016791">
    <property type="term" value="F:phosphatase activity"/>
    <property type="evidence" value="ECO:0007669"/>
    <property type="project" value="TreeGrafter"/>
</dbReference>
<dbReference type="SUPFAM" id="SSF55785">
    <property type="entry name" value="PYP-like sensor domain (PAS domain)"/>
    <property type="match status" value="1"/>
</dbReference>
<dbReference type="InterPro" id="IPR036457">
    <property type="entry name" value="PPM-type-like_dom_sf"/>
</dbReference>
<keyword evidence="6" id="KW-1185">Reference proteome</keyword>
<dbReference type="InterPro" id="IPR052016">
    <property type="entry name" value="Bact_Sigma-Reg"/>
</dbReference>
<evidence type="ECO:0000259" key="4">
    <source>
        <dbReference type="PROSITE" id="PS50921"/>
    </source>
</evidence>
<organism evidence="5 6">
    <name type="scientific">Actinorugispora endophytica</name>
    <dbReference type="NCBI Taxonomy" id="1605990"/>
    <lineage>
        <taxon>Bacteria</taxon>
        <taxon>Bacillati</taxon>
        <taxon>Actinomycetota</taxon>
        <taxon>Actinomycetes</taxon>
        <taxon>Streptosporangiales</taxon>
        <taxon>Nocardiopsidaceae</taxon>
        <taxon>Actinorugispora</taxon>
    </lineage>
</organism>
<dbReference type="SUPFAM" id="SSF81606">
    <property type="entry name" value="PP2C-like"/>
    <property type="match status" value="1"/>
</dbReference>
<dbReference type="RefSeq" id="WP_208113191.1">
    <property type="nucleotide sequence ID" value="NZ_SNYN01000013.1"/>
</dbReference>
<dbReference type="InterPro" id="IPR013655">
    <property type="entry name" value="PAS_fold_3"/>
</dbReference>
<dbReference type="AlphaFoldDB" id="A0A4R6UWI3"/>
<dbReference type="Pfam" id="PF03861">
    <property type="entry name" value="ANTAR"/>
    <property type="match status" value="1"/>
</dbReference>
<dbReference type="Pfam" id="PF07228">
    <property type="entry name" value="SpoIIE"/>
    <property type="match status" value="1"/>
</dbReference>
<dbReference type="PROSITE" id="PS50113">
    <property type="entry name" value="PAC"/>
    <property type="match status" value="1"/>
</dbReference>